<feature type="compositionally biased region" description="Polar residues" evidence="7">
    <location>
        <begin position="132"/>
        <end position="161"/>
    </location>
</feature>
<comment type="caution">
    <text evidence="8">The sequence shown here is derived from an EMBL/GenBank/DDBJ whole genome shotgun (WGS) entry which is preliminary data.</text>
</comment>
<evidence type="ECO:0000256" key="4">
    <source>
        <dbReference type="ARBA" id="ARBA00022737"/>
    </source>
</evidence>
<evidence type="ECO:0000256" key="5">
    <source>
        <dbReference type="ARBA" id="ARBA00033726"/>
    </source>
</evidence>
<comment type="similarity">
    <text evidence="1">Belongs to the plasmodium circumsporozoite protein family.</text>
</comment>
<evidence type="ECO:0000313" key="8">
    <source>
        <dbReference type="EMBL" id="CAB9498742.1"/>
    </source>
</evidence>
<name>A0A9N8D9D0_9STRA</name>
<dbReference type="OrthoDB" id="49436at2759"/>
<feature type="compositionally biased region" description="Low complexity" evidence="7">
    <location>
        <begin position="1498"/>
        <end position="1508"/>
    </location>
</feature>
<feature type="region of interest" description="Disordered" evidence="7">
    <location>
        <begin position="1074"/>
        <end position="1095"/>
    </location>
</feature>
<feature type="compositionally biased region" description="Low complexity" evidence="7">
    <location>
        <begin position="1516"/>
        <end position="1532"/>
    </location>
</feature>
<feature type="compositionally biased region" description="Polar residues" evidence="7">
    <location>
        <begin position="696"/>
        <end position="706"/>
    </location>
</feature>
<feature type="region of interest" description="Disordered" evidence="7">
    <location>
        <begin position="944"/>
        <end position="975"/>
    </location>
</feature>
<feature type="region of interest" description="Disordered" evidence="7">
    <location>
        <begin position="265"/>
        <end position="298"/>
    </location>
</feature>
<feature type="compositionally biased region" description="Polar residues" evidence="7">
    <location>
        <begin position="1449"/>
        <end position="1458"/>
    </location>
</feature>
<sequence>MTTESPTGPASTGRPTGTIPTLTTSPTGTTTESPITPTPTTEETAPPTGTTTSLPTITTESPTGKSSTGSPTGMIPSLTGSPTGIKTASPSTPSPTTGENTTPPGTVVTIPPTGSTGSPTEVSSTGSPTGTFRTFTTGSPTDSPVTGTPTGSNIPTAWPTDSPSISPTGTTATIIPATGAPTRVGETLTPTASTTTGTPTGTPGTGSPTGAPVTSSPTTTTTGTPSSVKICYPEVVLEEETFETSDSSEPWSGGSLFDSETSGQFLGLLDDENPQMSNTYEIPLFSGPEQEGAKSGIQWTRVTPEESISVNDGPTDDTKHTISLTIPSDLIEDDSPTSLTLGFQVDSPNPNSEESYGVDDLKITALYTCEKTESPSAVTTGAPTSTTGTPTGSPVNVEPGPPPKTSSPTGKTVIAPSASPSDVPLSKYCEISIEPVAGTETFEIVPIEVASTDGETISFDVFELLTTEGDGDLSWMAAVYTAVDETVTCDERLQPQWGSNDMSYSALCVEGYANVELYFHGLLDSGDPDLLPEGCEGLEAVVEKRTAAFMVTIPCDPSCYKSEAPNTVAPIETDPTASPVTPSPTDGTPSAQPSWVEKGEAIETNSPSAMPSWIERGGSLETNVPSSGPSTSPTTREPTTPEPSTATTEIPSYNPSLVPTTTSAIPTTSSEPSASMSDEPSSGPSETPSSGPTAVVSENPTVSMPPTVSMEPTSSTVPSAVPSVDPTGTSSASPTGSPSASPSAAPSVKECYDEEVVVVDENFESFDSSESWNGGSLFNSETGSQFLGLLGTENPEITNTYEIPLSSPPEQDGANSVTVSFTLYQLDSSDSSTTFYAVINDEPIEFGNMDPTGSLPGSSQSGSTDSGIKWTRVTPEESLSINDGSEDDKKHTITLTIPSSLIEDDTPTSLTVGFQVDSTNPTSEESYGIDDLTITAVYICGTEAPTSDPSASPTVVPSDRPSGLPSASPSAAPSVKECYDEEVVVVDESFESSDSSESWNGGSLFSSETGGQFLGLLGTQNPEMTNTYEIPVSSPPQEDGANNVTVSFTLYQLDSSDSSTTFYAVINGEPIEFGSMDPTESLPGSSESGSTDSGIKWTRVTPEESLSINDGSEDDKKHTITLTIPSSLIEDDKPTSLTVGFQVDSTNPTSEESYGIDDLTITAVYICGTEAPTSDPSASPTVVPSDRPSGLPSASPSAVPSKECYDEVVLEEEDFESSDSSGSWNGGSLFNSVTSTQILGLLGTQNPEVTNSYEIPVSFGGDEVGAYAVTVNFTIYQLDSSDSSTKFYAVINDENIDFGNMNPTESLPGGMESGSTDSGITWTRVTPEESLSINDGSVDDKKHTIALTIPSSMIEEEAPTSLALGFLVDSPNPNSEETYGVDDLTITSFYTCVKTRTVEKEPTATPSVVPSPIPSNTPSSVPSVSPSGSPSAGPSVSPSQEPTGGPTIRPSQSPSQEPTGGPTIRPSESPSQQPTGGPTIRPSQSPSGQPTGGPTLRPSESPSGQPTGGPTPSPSESPSGVPSESPSGQPTEGPTPSPSASPSEVPSESPSSQPTGGPTLRPSESPSGQPTGGPTPRPSESPSGVPSESPSGQPTGGPTPGPVTF</sequence>
<evidence type="ECO:0000256" key="6">
    <source>
        <dbReference type="ARBA" id="ARBA00045806"/>
    </source>
</evidence>
<keyword evidence="3" id="KW-0748">Sporozoite</keyword>
<feature type="region of interest" description="Disordered" evidence="7">
    <location>
        <begin position="1"/>
        <end position="227"/>
    </location>
</feature>
<feature type="compositionally biased region" description="Low complexity" evidence="7">
    <location>
        <begin position="1416"/>
        <end position="1439"/>
    </location>
</feature>
<feature type="compositionally biased region" description="Low complexity" evidence="7">
    <location>
        <begin position="1540"/>
        <end position="1555"/>
    </location>
</feature>
<dbReference type="InterPro" id="IPR051860">
    <property type="entry name" value="Plasmodium_CSP_Invasion"/>
</dbReference>
<evidence type="ECO:0000256" key="1">
    <source>
        <dbReference type="ARBA" id="ARBA00006241"/>
    </source>
</evidence>
<feature type="region of interest" description="Disordered" evidence="7">
    <location>
        <begin position="240"/>
        <end position="259"/>
    </location>
</feature>
<feature type="compositionally biased region" description="Polar residues" evidence="7">
    <location>
        <begin position="944"/>
        <end position="955"/>
    </location>
</feature>
<feature type="compositionally biased region" description="Low complexity" evidence="7">
    <location>
        <begin position="12"/>
        <end position="73"/>
    </location>
</feature>
<feature type="region of interest" description="Disordered" evidence="7">
    <location>
        <begin position="1171"/>
        <end position="1202"/>
    </location>
</feature>
<keyword evidence="9" id="KW-1185">Reference proteome</keyword>
<feature type="compositionally biased region" description="Low complexity" evidence="7">
    <location>
        <begin position="87"/>
        <end position="131"/>
    </location>
</feature>
<comment type="function">
    <text evidence="5">In the vertebrate host, binds to highly sulfated heparan sulfate proteoglycans (HSPGs) on the surface of host hepatocytes and is required for sporozoite invasion of the host hepatocytes.</text>
</comment>
<feature type="region of interest" description="Disordered" evidence="7">
    <location>
        <begin position="1398"/>
        <end position="1605"/>
    </location>
</feature>
<feature type="compositionally biased region" description="Low complexity" evidence="7">
    <location>
        <begin position="965"/>
        <end position="974"/>
    </location>
</feature>
<gene>
    <name evidence="8" type="ORF">SEMRO_44_G026650.1</name>
</gene>
<feature type="compositionally biased region" description="Polar residues" evidence="7">
    <location>
        <begin position="1171"/>
        <end position="1182"/>
    </location>
</feature>
<proteinExistence type="inferred from homology"/>
<feature type="compositionally biased region" description="Polar residues" evidence="7">
    <location>
        <begin position="575"/>
        <end position="593"/>
    </location>
</feature>
<feature type="compositionally biased region" description="Low complexity" evidence="7">
    <location>
        <begin position="659"/>
        <end position="693"/>
    </location>
</feature>
<feature type="compositionally biased region" description="Low complexity" evidence="7">
    <location>
        <begin position="712"/>
        <end position="747"/>
    </location>
</feature>
<feature type="region of interest" description="Disordered" evidence="7">
    <location>
        <begin position="566"/>
        <end position="750"/>
    </location>
</feature>
<evidence type="ECO:0000313" key="9">
    <source>
        <dbReference type="Proteomes" id="UP001153069"/>
    </source>
</evidence>
<dbReference type="EMBL" id="CAICTM010000044">
    <property type="protein sequence ID" value="CAB9498742.1"/>
    <property type="molecule type" value="Genomic_DNA"/>
</dbReference>
<feature type="compositionally biased region" description="Low complexity" evidence="7">
    <location>
        <begin position="625"/>
        <end position="652"/>
    </location>
</feature>
<dbReference type="Proteomes" id="UP001153069">
    <property type="component" value="Unassembled WGS sequence"/>
</dbReference>
<accession>A0A9N8D9D0</accession>
<feature type="compositionally biased region" description="Low complexity" evidence="7">
    <location>
        <begin position="374"/>
        <end position="395"/>
    </location>
</feature>
<feature type="compositionally biased region" description="Low complexity" evidence="7">
    <location>
        <begin position="1562"/>
        <end position="1572"/>
    </location>
</feature>
<evidence type="ECO:0000256" key="7">
    <source>
        <dbReference type="SAM" id="MobiDB-lite"/>
    </source>
</evidence>
<reference evidence="8" key="1">
    <citation type="submission" date="2020-06" db="EMBL/GenBank/DDBJ databases">
        <authorList>
            <consortium name="Plant Systems Biology data submission"/>
        </authorList>
    </citation>
    <scope>NUCLEOTIDE SEQUENCE</scope>
    <source>
        <strain evidence="8">D6</strain>
    </source>
</reference>
<evidence type="ECO:0000256" key="3">
    <source>
        <dbReference type="ARBA" id="ARBA00022522"/>
    </source>
</evidence>
<feature type="region of interest" description="Disordered" evidence="7">
    <location>
        <begin position="372"/>
        <end position="418"/>
    </location>
</feature>
<feature type="compositionally biased region" description="Low complexity" evidence="7">
    <location>
        <begin position="189"/>
        <end position="227"/>
    </location>
</feature>
<feature type="compositionally biased region" description="Low complexity" evidence="7">
    <location>
        <begin position="1580"/>
        <end position="1593"/>
    </location>
</feature>
<feature type="compositionally biased region" description="Polar residues" evidence="7">
    <location>
        <begin position="1"/>
        <end position="10"/>
    </location>
</feature>
<protein>
    <recommendedName>
        <fullName evidence="2">Circumsporozoite protein</fullName>
    </recommendedName>
</protein>
<keyword evidence="4" id="KW-0677">Repeat</keyword>
<organism evidence="8 9">
    <name type="scientific">Seminavis robusta</name>
    <dbReference type="NCBI Taxonomy" id="568900"/>
    <lineage>
        <taxon>Eukaryota</taxon>
        <taxon>Sar</taxon>
        <taxon>Stramenopiles</taxon>
        <taxon>Ochrophyta</taxon>
        <taxon>Bacillariophyta</taxon>
        <taxon>Bacillariophyceae</taxon>
        <taxon>Bacillariophycidae</taxon>
        <taxon>Naviculales</taxon>
        <taxon>Naviculaceae</taxon>
        <taxon>Seminavis</taxon>
    </lineage>
</organism>
<feature type="compositionally biased region" description="Low complexity" evidence="7">
    <location>
        <begin position="162"/>
        <end position="182"/>
    </location>
</feature>
<evidence type="ECO:0000256" key="2">
    <source>
        <dbReference type="ARBA" id="ARBA00021911"/>
    </source>
</evidence>
<dbReference type="PANTHER" id="PTHR44826:SF3">
    <property type="entry name" value="SPORE COAT PROTEIN SP85"/>
    <property type="match status" value="1"/>
</dbReference>
<feature type="compositionally biased region" description="Polar residues" evidence="7">
    <location>
        <begin position="1466"/>
        <end position="1489"/>
    </location>
</feature>
<comment type="function">
    <text evidence="6">Essential sporozoite protein. In the mosquito vector, required for sporozoite development in the oocyst, migration through the vector hemolymph and entry into the vector salivary glands. In the vertebrate host, required for sporozoite migration through the host dermis and infection of host hepatocytes. Binds to highly sulfated heparan sulfate proteoglycans (HSPGs) on the surface of host hepatocytes.</text>
</comment>
<dbReference type="PANTHER" id="PTHR44826">
    <property type="entry name" value="SPORE COAT PROTEIN SP85"/>
    <property type="match status" value="1"/>
</dbReference>
<feature type="compositionally biased region" description="Polar residues" evidence="7">
    <location>
        <begin position="1082"/>
        <end position="1093"/>
    </location>
</feature>